<dbReference type="EMBL" id="KQ971321">
    <property type="protein sequence ID" value="EFA00083.2"/>
    <property type="molecule type" value="Genomic_DNA"/>
</dbReference>
<dbReference type="PANTHER" id="PTHR11157:SF21">
    <property type="entry name" value="ELONGATION OF VERY LONG CHAIN FATTY ACIDS PROTEIN"/>
    <property type="match status" value="1"/>
</dbReference>
<reference evidence="11 12" key="2">
    <citation type="journal article" date="2010" name="Nucleic Acids Res.">
        <title>BeetleBase in 2010: revisions to provide comprehensive genomic information for Tribolium castaneum.</title>
        <authorList>
            <person name="Kim H.S."/>
            <person name="Murphy T."/>
            <person name="Xia J."/>
            <person name="Caragea D."/>
            <person name="Park Y."/>
            <person name="Beeman R.W."/>
            <person name="Lorenzen M.D."/>
            <person name="Butcher S."/>
            <person name="Manak J.R."/>
            <person name="Brown S.J."/>
        </authorList>
    </citation>
    <scope>GENOME REANNOTATION</scope>
    <source>
        <strain evidence="11 12">Georgia GA2</strain>
    </source>
</reference>
<keyword evidence="6 10" id="KW-1133">Transmembrane helix</keyword>
<dbReference type="GO" id="GO:0005789">
    <property type="term" value="C:endoplasmic reticulum membrane"/>
    <property type="evidence" value="ECO:0000318"/>
    <property type="project" value="GO_Central"/>
</dbReference>
<dbReference type="Proteomes" id="UP000007266">
    <property type="component" value="Linkage group 3"/>
</dbReference>
<evidence type="ECO:0000313" key="12">
    <source>
        <dbReference type="Proteomes" id="UP000007266"/>
    </source>
</evidence>
<feature type="transmembrane region" description="Helical" evidence="10">
    <location>
        <begin position="52"/>
        <end position="71"/>
    </location>
</feature>
<evidence type="ECO:0000256" key="3">
    <source>
        <dbReference type="ARBA" id="ARBA00022679"/>
    </source>
</evidence>
<evidence type="ECO:0000256" key="6">
    <source>
        <dbReference type="ARBA" id="ARBA00022989"/>
    </source>
</evidence>
<feature type="transmembrane region" description="Helical" evidence="10">
    <location>
        <begin position="216"/>
        <end position="238"/>
    </location>
</feature>
<name>D6WHH9_TRICA</name>
<keyword evidence="7 10" id="KW-0443">Lipid metabolism</keyword>
<keyword evidence="2 10" id="KW-0444">Lipid biosynthesis</keyword>
<dbReference type="InParanoid" id="D6WHH9"/>
<keyword evidence="5 10" id="KW-0276">Fatty acid metabolism</keyword>
<gene>
    <name evidence="11" type="primary">AUGUSTUS-3.0.2_02898</name>
    <name evidence="11" type="ORF">TcasGA2_TC002898</name>
</gene>
<keyword evidence="8 10" id="KW-0472">Membrane</keyword>
<feature type="transmembrane region" description="Helical" evidence="10">
    <location>
        <begin position="154"/>
        <end position="172"/>
    </location>
</feature>
<feature type="transmembrane region" description="Helical" evidence="10">
    <location>
        <begin position="100"/>
        <end position="118"/>
    </location>
</feature>
<keyword evidence="4 10" id="KW-0812">Transmembrane</keyword>
<comment type="catalytic activity">
    <reaction evidence="10">
        <text>a very-long-chain acyl-CoA + malonyl-CoA + H(+) = a very-long-chain 3-oxoacyl-CoA + CO2 + CoA</text>
        <dbReference type="Rhea" id="RHEA:32727"/>
        <dbReference type="ChEBI" id="CHEBI:15378"/>
        <dbReference type="ChEBI" id="CHEBI:16526"/>
        <dbReference type="ChEBI" id="CHEBI:57287"/>
        <dbReference type="ChEBI" id="CHEBI:57384"/>
        <dbReference type="ChEBI" id="CHEBI:90725"/>
        <dbReference type="ChEBI" id="CHEBI:90736"/>
        <dbReference type="EC" id="2.3.1.199"/>
    </reaction>
</comment>
<sequence>MFQYADPRIENYFLMKSPLPVTLIMAFYTSFVFKIGPALMKNRQPMKLDRIIMVYNWVQIILNGVIFLMALRELPKLSIFCSPIDKSNHPDALAVLNLQYAYTMLKIFDLLDTVFFVLRKKHSQVTFLHVYHHTMMAVFSWITCKFFIGGQVFFLGLPNLFVHVVMYFYYFLTSWDPTYRNSVLKKYITQLQIVQHCFIFTAFALPLFNTSCSYPKPLLCVFLTQAAIMIYLFTNFYIKAYLRPKKVN</sequence>
<dbReference type="HOGENOM" id="CLU_048483_0_2_1"/>
<dbReference type="GO" id="GO:0042761">
    <property type="term" value="P:very long-chain fatty acid biosynthetic process"/>
    <property type="evidence" value="ECO:0000318"/>
    <property type="project" value="GO_Central"/>
</dbReference>
<dbReference type="GO" id="GO:0034625">
    <property type="term" value="P:fatty acid elongation, monounsaturated fatty acid"/>
    <property type="evidence" value="ECO:0000318"/>
    <property type="project" value="GO_Central"/>
</dbReference>
<evidence type="ECO:0000313" key="11">
    <source>
        <dbReference type="EMBL" id="EFA00083.2"/>
    </source>
</evidence>
<keyword evidence="3 10" id="KW-0808">Transferase</keyword>
<protein>
    <recommendedName>
        <fullName evidence="10">Elongation of very long chain fatty acids protein</fullName>
        <ecNumber evidence="10">2.3.1.199</ecNumber>
    </recommendedName>
    <alternativeName>
        <fullName evidence="10">Very-long-chain 3-oxoacyl-CoA synthase</fullName>
    </alternativeName>
</protein>
<dbReference type="PROSITE" id="PS01188">
    <property type="entry name" value="ELO"/>
    <property type="match status" value="1"/>
</dbReference>
<evidence type="ECO:0000256" key="2">
    <source>
        <dbReference type="ARBA" id="ARBA00022516"/>
    </source>
</evidence>
<evidence type="ECO:0000256" key="4">
    <source>
        <dbReference type="ARBA" id="ARBA00022692"/>
    </source>
</evidence>
<evidence type="ECO:0000256" key="7">
    <source>
        <dbReference type="ARBA" id="ARBA00023098"/>
    </source>
</evidence>
<dbReference type="GO" id="GO:0019367">
    <property type="term" value="P:fatty acid elongation, saturated fatty acid"/>
    <property type="evidence" value="ECO:0000318"/>
    <property type="project" value="GO_Central"/>
</dbReference>
<dbReference type="PANTHER" id="PTHR11157">
    <property type="entry name" value="FATTY ACID ACYL TRANSFERASE-RELATED"/>
    <property type="match status" value="1"/>
</dbReference>
<feature type="transmembrane region" description="Helical" evidence="10">
    <location>
        <begin position="130"/>
        <end position="148"/>
    </location>
</feature>
<keyword evidence="9 10" id="KW-0275">Fatty acid biosynthesis</keyword>
<comment type="similarity">
    <text evidence="10">Belongs to the ELO family.</text>
</comment>
<feature type="transmembrane region" description="Helical" evidence="10">
    <location>
        <begin position="20"/>
        <end position="40"/>
    </location>
</feature>
<dbReference type="GO" id="GO:0009922">
    <property type="term" value="F:fatty acid elongase activity"/>
    <property type="evidence" value="ECO:0000318"/>
    <property type="project" value="GO_Central"/>
</dbReference>
<evidence type="ECO:0000256" key="9">
    <source>
        <dbReference type="ARBA" id="ARBA00023160"/>
    </source>
</evidence>
<dbReference type="GO" id="GO:0034626">
    <property type="term" value="P:fatty acid elongation, polyunsaturated fatty acid"/>
    <property type="evidence" value="ECO:0000318"/>
    <property type="project" value="GO_Central"/>
</dbReference>
<evidence type="ECO:0000256" key="1">
    <source>
        <dbReference type="ARBA" id="ARBA00004141"/>
    </source>
</evidence>
<dbReference type="KEGG" id="tca:103312111"/>
<evidence type="ECO:0000256" key="8">
    <source>
        <dbReference type="ARBA" id="ARBA00023136"/>
    </source>
</evidence>
<evidence type="ECO:0000256" key="10">
    <source>
        <dbReference type="RuleBase" id="RU361115"/>
    </source>
</evidence>
<dbReference type="Pfam" id="PF01151">
    <property type="entry name" value="ELO"/>
    <property type="match status" value="1"/>
</dbReference>
<keyword evidence="12" id="KW-1185">Reference proteome</keyword>
<dbReference type="GO" id="GO:0030148">
    <property type="term" value="P:sphingolipid biosynthetic process"/>
    <property type="evidence" value="ECO:0000318"/>
    <property type="project" value="GO_Central"/>
</dbReference>
<dbReference type="EC" id="2.3.1.199" evidence="10"/>
<dbReference type="eggNOG" id="KOG3071">
    <property type="taxonomic scope" value="Eukaryota"/>
</dbReference>
<proteinExistence type="inferred from homology"/>
<dbReference type="OrthoDB" id="434092at2759"/>
<evidence type="ECO:0000256" key="5">
    <source>
        <dbReference type="ARBA" id="ARBA00022832"/>
    </source>
</evidence>
<organism evidence="11 12">
    <name type="scientific">Tribolium castaneum</name>
    <name type="common">Red flour beetle</name>
    <dbReference type="NCBI Taxonomy" id="7070"/>
    <lineage>
        <taxon>Eukaryota</taxon>
        <taxon>Metazoa</taxon>
        <taxon>Ecdysozoa</taxon>
        <taxon>Arthropoda</taxon>
        <taxon>Hexapoda</taxon>
        <taxon>Insecta</taxon>
        <taxon>Pterygota</taxon>
        <taxon>Neoptera</taxon>
        <taxon>Endopterygota</taxon>
        <taxon>Coleoptera</taxon>
        <taxon>Polyphaga</taxon>
        <taxon>Cucujiformia</taxon>
        <taxon>Tenebrionidae</taxon>
        <taxon>Tenebrionidae incertae sedis</taxon>
        <taxon>Tribolium</taxon>
    </lineage>
</organism>
<dbReference type="InterPro" id="IPR002076">
    <property type="entry name" value="ELO_fam"/>
</dbReference>
<dbReference type="AlphaFoldDB" id="D6WHH9"/>
<dbReference type="STRING" id="7070.D6WHH9"/>
<reference evidence="11 12" key="1">
    <citation type="journal article" date="2008" name="Nature">
        <title>The genome of the model beetle and pest Tribolium castaneum.</title>
        <authorList>
            <consortium name="Tribolium Genome Sequencing Consortium"/>
            <person name="Richards S."/>
            <person name="Gibbs R.A."/>
            <person name="Weinstock G.M."/>
            <person name="Brown S.J."/>
            <person name="Denell R."/>
            <person name="Beeman R.W."/>
            <person name="Gibbs R."/>
            <person name="Beeman R.W."/>
            <person name="Brown S.J."/>
            <person name="Bucher G."/>
            <person name="Friedrich M."/>
            <person name="Grimmelikhuijzen C.J."/>
            <person name="Klingler M."/>
            <person name="Lorenzen M."/>
            <person name="Richards S."/>
            <person name="Roth S."/>
            <person name="Schroder R."/>
            <person name="Tautz D."/>
            <person name="Zdobnov E.M."/>
            <person name="Muzny D."/>
            <person name="Gibbs R.A."/>
            <person name="Weinstock G.M."/>
            <person name="Attaway T."/>
            <person name="Bell S."/>
            <person name="Buhay C.J."/>
            <person name="Chandrabose M.N."/>
            <person name="Chavez D."/>
            <person name="Clerk-Blankenburg K.P."/>
            <person name="Cree A."/>
            <person name="Dao M."/>
            <person name="Davis C."/>
            <person name="Chacko J."/>
            <person name="Dinh H."/>
            <person name="Dugan-Rocha S."/>
            <person name="Fowler G."/>
            <person name="Garner T.T."/>
            <person name="Garnes J."/>
            <person name="Gnirke A."/>
            <person name="Hawes A."/>
            <person name="Hernandez J."/>
            <person name="Hines S."/>
            <person name="Holder M."/>
            <person name="Hume J."/>
            <person name="Jhangiani S.N."/>
            <person name="Joshi V."/>
            <person name="Khan Z.M."/>
            <person name="Jackson L."/>
            <person name="Kovar C."/>
            <person name="Kowis A."/>
            <person name="Lee S."/>
            <person name="Lewis L.R."/>
            <person name="Margolis J."/>
            <person name="Morgan M."/>
            <person name="Nazareth L.V."/>
            <person name="Nguyen N."/>
            <person name="Okwuonu G."/>
            <person name="Parker D."/>
            <person name="Richards S."/>
            <person name="Ruiz S.J."/>
            <person name="Santibanez J."/>
            <person name="Savard J."/>
            <person name="Scherer S.E."/>
            <person name="Schneider B."/>
            <person name="Sodergren E."/>
            <person name="Tautz D."/>
            <person name="Vattahil S."/>
            <person name="Villasana D."/>
            <person name="White C.S."/>
            <person name="Wright R."/>
            <person name="Park Y."/>
            <person name="Beeman R.W."/>
            <person name="Lord J."/>
            <person name="Oppert B."/>
            <person name="Lorenzen M."/>
            <person name="Brown S."/>
            <person name="Wang L."/>
            <person name="Savard J."/>
            <person name="Tautz D."/>
            <person name="Richards S."/>
            <person name="Weinstock G."/>
            <person name="Gibbs R.A."/>
            <person name="Liu Y."/>
            <person name="Worley K."/>
            <person name="Weinstock G."/>
            <person name="Elsik C.G."/>
            <person name="Reese J.T."/>
            <person name="Elhaik E."/>
            <person name="Landan G."/>
            <person name="Graur D."/>
            <person name="Arensburger P."/>
            <person name="Atkinson P."/>
            <person name="Beeman R.W."/>
            <person name="Beidler J."/>
            <person name="Brown S.J."/>
            <person name="Demuth J.P."/>
            <person name="Drury D.W."/>
            <person name="Du Y.Z."/>
            <person name="Fujiwara H."/>
            <person name="Lorenzen M."/>
            <person name="Maselli V."/>
            <person name="Osanai M."/>
            <person name="Park Y."/>
            <person name="Robertson H.M."/>
            <person name="Tu Z."/>
            <person name="Wang J.J."/>
            <person name="Wang S."/>
            <person name="Richards S."/>
            <person name="Song H."/>
            <person name="Zhang L."/>
            <person name="Sodergren E."/>
            <person name="Werner D."/>
            <person name="Stanke M."/>
            <person name="Morgenstern B."/>
            <person name="Solovyev V."/>
            <person name="Kosarev P."/>
            <person name="Brown G."/>
            <person name="Chen H.C."/>
            <person name="Ermolaeva O."/>
            <person name="Hlavina W."/>
            <person name="Kapustin Y."/>
            <person name="Kiryutin B."/>
            <person name="Kitts P."/>
            <person name="Maglott D."/>
            <person name="Pruitt K."/>
            <person name="Sapojnikov V."/>
            <person name="Souvorov A."/>
            <person name="Mackey A.J."/>
            <person name="Waterhouse R.M."/>
            <person name="Wyder S."/>
            <person name="Zdobnov E.M."/>
            <person name="Zdobnov E.M."/>
            <person name="Wyder S."/>
            <person name="Kriventseva E.V."/>
            <person name="Kadowaki T."/>
            <person name="Bork P."/>
            <person name="Aranda M."/>
            <person name="Bao R."/>
            <person name="Beermann A."/>
            <person name="Berns N."/>
            <person name="Bolognesi R."/>
            <person name="Bonneton F."/>
            <person name="Bopp D."/>
            <person name="Brown S.J."/>
            <person name="Bucher G."/>
            <person name="Butts T."/>
            <person name="Chaumot A."/>
            <person name="Denell R.E."/>
            <person name="Ferrier D.E."/>
            <person name="Friedrich M."/>
            <person name="Gordon C.M."/>
            <person name="Jindra M."/>
            <person name="Klingler M."/>
            <person name="Lan Q."/>
            <person name="Lattorff H.M."/>
            <person name="Laudet V."/>
            <person name="von Levetsow C."/>
            <person name="Liu Z."/>
            <person name="Lutz R."/>
            <person name="Lynch J.A."/>
            <person name="da Fonseca R.N."/>
            <person name="Posnien N."/>
            <person name="Reuter R."/>
            <person name="Roth S."/>
            <person name="Savard J."/>
            <person name="Schinko J.B."/>
            <person name="Schmitt C."/>
            <person name="Schoppmeier M."/>
            <person name="Schroder R."/>
            <person name="Shippy T.D."/>
            <person name="Simonnet F."/>
            <person name="Marques-Souza H."/>
            <person name="Tautz D."/>
            <person name="Tomoyasu Y."/>
            <person name="Trauner J."/>
            <person name="Van der Zee M."/>
            <person name="Vervoort M."/>
            <person name="Wittkopp N."/>
            <person name="Wimmer E.A."/>
            <person name="Yang X."/>
            <person name="Jones A.K."/>
            <person name="Sattelle D.B."/>
            <person name="Ebert P.R."/>
            <person name="Nelson D."/>
            <person name="Scott J.G."/>
            <person name="Beeman R.W."/>
            <person name="Muthukrishnan S."/>
            <person name="Kramer K.J."/>
            <person name="Arakane Y."/>
            <person name="Beeman R.W."/>
            <person name="Zhu Q."/>
            <person name="Hogenkamp D."/>
            <person name="Dixit R."/>
            <person name="Oppert B."/>
            <person name="Jiang H."/>
            <person name="Zou Z."/>
            <person name="Marshall J."/>
            <person name="Elpidina E."/>
            <person name="Vinokurov K."/>
            <person name="Oppert C."/>
            <person name="Zou Z."/>
            <person name="Evans J."/>
            <person name="Lu Z."/>
            <person name="Zhao P."/>
            <person name="Sumathipala N."/>
            <person name="Altincicek B."/>
            <person name="Vilcinskas A."/>
            <person name="Williams M."/>
            <person name="Hultmark D."/>
            <person name="Hetru C."/>
            <person name="Jiang H."/>
            <person name="Grimmelikhuijzen C.J."/>
            <person name="Hauser F."/>
            <person name="Cazzamali G."/>
            <person name="Williamson M."/>
            <person name="Park Y."/>
            <person name="Li B."/>
            <person name="Tanaka Y."/>
            <person name="Predel R."/>
            <person name="Neupert S."/>
            <person name="Schachtner J."/>
            <person name="Verleyen P."/>
            <person name="Raible F."/>
            <person name="Bork P."/>
            <person name="Friedrich M."/>
            <person name="Walden K.K."/>
            <person name="Robertson H.M."/>
            <person name="Angeli S."/>
            <person name="Foret S."/>
            <person name="Bucher G."/>
            <person name="Schuetz S."/>
            <person name="Maleszka R."/>
            <person name="Wimmer E.A."/>
            <person name="Beeman R.W."/>
            <person name="Lorenzen M."/>
            <person name="Tomoyasu Y."/>
            <person name="Miller S.C."/>
            <person name="Grossmann D."/>
            <person name="Bucher G."/>
        </authorList>
    </citation>
    <scope>NUCLEOTIDE SEQUENCE [LARGE SCALE GENOMIC DNA]</scope>
    <source>
        <strain evidence="11 12">Georgia GA2</strain>
    </source>
</reference>
<comment type="subcellular location">
    <subcellularLocation>
        <location evidence="1">Membrane</location>
        <topology evidence="1">Multi-pass membrane protein</topology>
    </subcellularLocation>
</comment>
<dbReference type="OMA" id="ASAWYPN"/>
<feature type="transmembrane region" description="Helical" evidence="10">
    <location>
        <begin position="193"/>
        <end position="210"/>
    </location>
</feature>
<accession>D6WHH9</accession>
<dbReference type="InterPro" id="IPR030457">
    <property type="entry name" value="ELO_CS"/>
</dbReference>